<protein>
    <submittedName>
        <fullName evidence="1">16817_t:CDS:1</fullName>
    </submittedName>
</protein>
<feature type="non-terminal residue" evidence="1">
    <location>
        <position position="1"/>
    </location>
</feature>
<accession>A0A9N9IC83</accession>
<gene>
    <name evidence="1" type="ORF">FCALED_LOCUS14784</name>
</gene>
<dbReference type="EMBL" id="CAJVPQ010011549">
    <property type="protein sequence ID" value="CAG8727757.1"/>
    <property type="molecule type" value="Genomic_DNA"/>
</dbReference>
<reference evidence="1" key="1">
    <citation type="submission" date="2021-06" db="EMBL/GenBank/DDBJ databases">
        <authorList>
            <person name="Kallberg Y."/>
            <person name="Tangrot J."/>
            <person name="Rosling A."/>
        </authorList>
    </citation>
    <scope>NUCLEOTIDE SEQUENCE</scope>
    <source>
        <strain evidence="1">UK204</strain>
    </source>
</reference>
<keyword evidence="2" id="KW-1185">Reference proteome</keyword>
<sequence>GAPASALSKQFEDALKLLHLAPNQAQDFPRAFERCAEWVYRRN</sequence>
<evidence type="ECO:0000313" key="2">
    <source>
        <dbReference type="Proteomes" id="UP000789570"/>
    </source>
</evidence>
<comment type="caution">
    <text evidence="1">The sequence shown here is derived from an EMBL/GenBank/DDBJ whole genome shotgun (WGS) entry which is preliminary data.</text>
</comment>
<name>A0A9N9IC83_9GLOM</name>
<proteinExistence type="predicted"/>
<evidence type="ECO:0000313" key="1">
    <source>
        <dbReference type="EMBL" id="CAG8727757.1"/>
    </source>
</evidence>
<organism evidence="1 2">
    <name type="scientific">Funneliformis caledonium</name>
    <dbReference type="NCBI Taxonomy" id="1117310"/>
    <lineage>
        <taxon>Eukaryota</taxon>
        <taxon>Fungi</taxon>
        <taxon>Fungi incertae sedis</taxon>
        <taxon>Mucoromycota</taxon>
        <taxon>Glomeromycotina</taxon>
        <taxon>Glomeromycetes</taxon>
        <taxon>Glomerales</taxon>
        <taxon>Glomeraceae</taxon>
        <taxon>Funneliformis</taxon>
    </lineage>
</organism>
<dbReference type="OrthoDB" id="2442813at2759"/>
<dbReference type="AlphaFoldDB" id="A0A9N9IC83"/>
<dbReference type="Proteomes" id="UP000789570">
    <property type="component" value="Unassembled WGS sequence"/>
</dbReference>